<proteinExistence type="predicted"/>
<evidence type="ECO:0000313" key="2">
    <source>
        <dbReference type="Proteomes" id="UP001500212"/>
    </source>
</evidence>
<accession>A0ABP8TZZ0</accession>
<dbReference type="SFLD" id="SFLDG01129">
    <property type="entry name" value="C1.5:_HAD__Beta-PGM__Phosphata"/>
    <property type="match status" value="1"/>
</dbReference>
<dbReference type="InterPro" id="IPR052898">
    <property type="entry name" value="ACAD10-like"/>
</dbReference>
<dbReference type="InterPro" id="IPR023214">
    <property type="entry name" value="HAD_sf"/>
</dbReference>
<reference evidence="2" key="1">
    <citation type="journal article" date="2019" name="Int. J. Syst. Evol. Microbiol.">
        <title>The Global Catalogue of Microorganisms (GCM) 10K type strain sequencing project: providing services to taxonomists for standard genome sequencing and annotation.</title>
        <authorList>
            <consortium name="The Broad Institute Genomics Platform"/>
            <consortium name="The Broad Institute Genome Sequencing Center for Infectious Disease"/>
            <person name="Wu L."/>
            <person name="Ma J."/>
        </authorList>
    </citation>
    <scope>NUCLEOTIDE SEQUENCE [LARGE SCALE GENOMIC DNA]</scope>
    <source>
        <strain evidence="2">JCM 17938</strain>
    </source>
</reference>
<dbReference type="Proteomes" id="UP001500212">
    <property type="component" value="Unassembled WGS sequence"/>
</dbReference>
<dbReference type="PANTHER" id="PTHR47829:SF1">
    <property type="entry name" value="HAD FAMILY PHOSPHATASE"/>
    <property type="match status" value="1"/>
</dbReference>
<evidence type="ECO:0008006" key="3">
    <source>
        <dbReference type="Google" id="ProtNLM"/>
    </source>
</evidence>
<dbReference type="InterPro" id="IPR023198">
    <property type="entry name" value="PGP-like_dom2"/>
</dbReference>
<sequence>MNTWTRTTVLKIMVVRAVVFDIGGVLEITPKMDFDQRWEKRLGFAPGEIGGRMADVWAAGAVGTITEDDVHRAVRERLGLSEQQVDELMADMWKQYLGVANTDLIEYARALRSRCRTGILSNSFVGAREREQATYGFEDLVDEIVYSHEVGMCKPDPWIYELTCARLGVSPEEMVFLDDVEVAVDAASRAGIHAVLYRDNDQAIGEIEALLATD</sequence>
<dbReference type="EMBL" id="BAABHJ010000040">
    <property type="protein sequence ID" value="GAA4617669.1"/>
    <property type="molecule type" value="Genomic_DNA"/>
</dbReference>
<dbReference type="CDD" id="cd02603">
    <property type="entry name" value="HAD_sEH-N_like"/>
    <property type="match status" value="1"/>
</dbReference>
<dbReference type="Gene3D" id="3.40.50.1000">
    <property type="entry name" value="HAD superfamily/HAD-like"/>
    <property type="match status" value="1"/>
</dbReference>
<dbReference type="Pfam" id="PF00702">
    <property type="entry name" value="Hydrolase"/>
    <property type="match status" value="1"/>
</dbReference>
<dbReference type="NCBIfam" id="TIGR01549">
    <property type="entry name" value="HAD-SF-IA-v1"/>
    <property type="match status" value="1"/>
</dbReference>
<evidence type="ECO:0000313" key="1">
    <source>
        <dbReference type="EMBL" id="GAA4617669.1"/>
    </source>
</evidence>
<organism evidence="1 2">
    <name type="scientific">Actinoallomurus liliacearum</name>
    <dbReference type="NCBI Taxonomy" id="1080073"/>
    <lineage>
        <taxon>Bacteria</taxon>
        <taxon>Bacillati</taxon>
        <taxon>Actinomycetota</taxon>
        <taxon>Actinomycetes</taxon>
        <taxon>Streptosporangiales</taxon>
        <taxon>Thermomonosporaceae</taxon>
        <taxon>Actinoallomurus</taxon>
    </lineage>
</organism>
<dbReference type="PRINTS" id="PR00413">
    <property type="entry name" value="HADHALOGNASE"/>
</dbReference>
<dbReference type="NCBIfam" id="TIGR01509">
    <property type="entry name" value="HAD-SF-IA-v3"/>
    <property type="match status" value="1"/>
</dbReference>
<dbReference type="Gene3D" id="1.10.150.240">
    <property type="entry name" value="Putative phosphatase, domain 2"/>
    <property type="match status" value="1"/>
</dbReference>
<gene>
    <name evidence="1" type="ORF">GCM10023195_78990</name>
</gene>
<dbReference type="SFLD" id="SFLDS00003">
    <property type="entry name" value="Haloacid_Dehalogenase"/>
    <property type="match status" value="1"/>
</dbReference>
<name>A0ABP8TZZ0_9ACTN</name>
<keyword evidence="2" id="KW-1185">Reference proteome</keyword>
<comment type="caution">
    <text evidence="1">The sequence shown here is derived from an EMBL/GenBank/DDBJ whole genome shotgun (WGS) entry which is preliminary data.</text>
</comment>
<dbReference type="PANTHER" id="PTHR47829">
    <property type="entry name" value="HYDROLASE, PUTATIVE (AFU_ORTHOLOGUE AFUA_1G12880)-RELATED"/>
    <property type="match status" value="1"/>
</dbReference>
<protein>
    <recommendedName>
        <fullName evidence="3">Hydrolase of the HAD superfamily</fullName>
    </recommendedName>
</protein>
<dbReference type="InterPro" id="IPR006439">
    <property type="entry name" value="HAD-SF_hydro_IA"/>
</dbReference>
<dbReference type="SUPFAM" id="SSF56784">
    <property type="entry name" value="HAD-like"/>
    <property type="match status" value="1"/>
</dbReference>
<dbReference type="InterPro" id="IPR036412">
    <property type="entry name" value="HAD-like_sf"/>
</dbReference>